<dbReference type="Pfam" id="PF02586">
    <property type="entry name" value="SRAP"/>
    <property type="match status" value="1"/>
</dbReference>
<dbReference type="InterPro" id="IPR036590">
    <property type="entry name" value="SRAP-like"/>
</dbReference>
<evidence type="ECO:0000256" key="2">
    <source>
        <dbReference type="ARBA" id="ARBA00022670"/>
    </source>
</evidence>
<dbReference type="EC" id="3.4.-.-" evidence="8"/>
<accession>A0ABT0M7A5</accession>
<keyword evidence="2 8" id="KW-0645">Protease</keyword>
<comment type="caution">
    <text evidence="9">The sequence shown here is derived from an EMBL/GenBank/DDBJ whole genome shotgun (WGS) entry which is preliminary data.</text>
</comment>
<organism evidence="9 10">
    <name type="scientific">Sporolactobacillus mangiferae</name>
    <dbReference type="NCBI Taxonomy" id="2940498"/>
    <lineage>
        <taxon>Bacteria</taxon>
        <taxon>Bacillati</taxon>
        <taxon>Bacillota</taxon>
        <taxon>Bacilli</taxon>
        <taxon>Bacillales</taxon>
        <taxon>Sporolactobacillaceae</taxon>
        <taxon>Sporolactobacillus</taxon>
    </lineage>
</organism>
<evidence type="ECO:0000256" key="3">
    <source>
        <dbReference type="ARBA" id="ARBA00022763"/>
    </source>
</evidence>
<sequence length="223" mass="25807">MCGRFTLIAPYQYITARFGVRHAVSKEKYNASYNTAPGQNILAVVRGSSGNRMGYLRWGLIPSWAKDEKIGYKLINARSESVTEKPSFRESFSKRRCLIIADSFYEWDHNEHSQKTPYRFLMKSGDLFAMAGLWDSWVTEDRQTIYSCTILTTEANALVEPFHSRMPVILSKKDEEKWIDPSTEPGELLRMLKPFDSECMQCYEVTKDLNKASNNMPYLIKRL</sequence>
<dbReference type="Gene3D" id="3.90.1680.10">
    <property type="entry name" value="SOS response associated peptidase-like"/>
    <property type="match status" value="1"/>
</dbReference>
<evidence type="ECO:0000256" key="4">
    <source>
        <dbReference type="ARBA" id="ARBA00022801"/>
    </source>
</evidence>
<evidence type="ECO:0000313" key="10">
    <source>
        <dbReference type="Proteomes" id="UP001203004"/>
    </source>
</evidence>
<evidence type="ECO:0000256" key="6">
    <source>
        <dbReference type="ARBA" id="ARBA00023125"/>
    </source>
</evidence>
<comment type="similarity">
    <text evidence="1 8">Belongs to the SOS response-associated peptidase family.</text>
</comment>
<proteinExistence type="inferred from homology"/>
<keyword evidence="3" id="KW-0227">DNA damage</keyword>
<dbReference type="PANTHER" id="PTHR13604:SF0">
    <property type="entry name" value="ABASIC SITE PROCESSING PROTEIN HMCES"/>
    <property type="match status" value="1"/>
</dbReference>
<keyword evidence="5" id="KW-0190">Covalent protein-DNA linkage</keyword>
<dbReference type="InterPro" id="IPR003738">
    <property type="entry name" value="SRAP"/>
</dbReference>
<evidence type="ECO:0000256" key="1">
    <source>
        <dbReference type="ARBA" id="ARBA00008136"/>
    </source>
</evidence>
<protein>
    <recommendedName>
        <fullName evidence="8">Abasic site processing protein</fullName>
        <ecNumber evidence="8">3.4.-.-</ecNumber>
    </recommendedName>
</protein>
<dbReference type="EMBL" id="JAMAST010000001">
    <property type="protein sequence ID" value="MCL1630533.1"/>
    <property type="molecule type" value="Genomic_DNA"/>
</dbReference>
<gene>
    <name evidence="9" type="ORF">M3N64_01015</name>
</gene>
<keyword evidence="4 8" id="KW-0378">Hydrolase</keyword>
<evidence type="ECO:0000256" key="5">
    <source>
        <dbReference type="ARBA" id="ARBA00023124"/>
    </source>
</evidence>
<dbReference type="PANTHER" id="PTHR13604">
    <property type="entry name" value="DC12-RELATED"/>
    <property type="match status" value="1"/>
</dbReference>
<reference evidence="9 10" key="1">
    <citation type="submission" date="2022-05" db="EMBL/GenBank/DDBJ databases">
        <title>Sporolactobacillus sp nov CPB3-1, isolated from tree bark (Mangifera indica L.).</title>
        <authorList>
            <person name="Phuengjayaem S."/>
            <person name="Tanasupawat S."/>
        </authorList>
    </citation>
    <scope>NUCLEOTIDE SEQUENCE [LARGE SCALE GENOMIC DNA]</scope>
    <source>
        <strain evidence="9 10">CPB3-1</strain>
    </source>
</reference>
<dbReference type="SUPFAM" id="SSF143081">
    <property type="entry name" value="BB1717-like"/>
    <property type="match status" value="1"/>
</dbReference>
<keyword evidence="6" id="KW-0238">DNA-binding</keyword>
<evidence type="ECO:0000256" key="7">
    <source>
        <dbReference type="ARBA" id="ARBA00023239"/>
    </source>
</evidence>
<evidence type="ECO:0000256" key="8">
    <source>
        <dbReference type="RuleBase" id="RU364100"/>
    </source>
</evidence>
<evidence type="ECO:0000313" key="9">
    <source>
        <dbReference type="EMBL" id="MCL1630533.1"/>
    </source>
</evidence>
<keyword evidence="10" id="KW-1185">Reference proteome</keyword>
<dbReference type="Proteomes" id="UP001203004">
    <property type="component" value="Unassembled WGS sequence"/>
</dbReference>
<dbReference type="RefSeq" id="WP_249095781.1">
    <property type="nucleotide sequence ID" value="NZ_JAMAST010000001.1"/>
</dbReference>
<name>A0ABT0M7A5_9BACL</name>
<keyword evidence="7" id="KW-0456">Lyase</keyword>